<keyword evidence="2" id="KW-0539">Nucleus</keyword>
<proteinExistence type="predicted"/>
<sequence>MRRNANLFKLTHFEQIRFISNEVPHVISKATEFFITELTRRAWFESQIFQRKTIKPEDIATGATKSEIFDFLIDFLPEDLNVDFEKDDINLN</sequence>
<accession>A0A9Q0LF52</accession>
<evidence type="ECO:0000259" key="3">
    <source>
        <dbReference type="Pfam" id="PF00808"/>
    </source>
</evidence>
<dbReference type="GO" id="GO:0005634">
    <property type="term" value="C:nucleus"/>
    <property type="evidence" value="ECO:0007669"/>
    <property type="project" value="UniProtKB-SubCell"/>
</dbReference>
<keyword evidence="5" id="KW-1185">Reference proteome</keyword>
<dbReference type="OMA" id="GDDHTDY"/>
<dbReference type="Gene3D" id="1.10.20.10">
    <property type="entry name" value="Histone, subunit A"/>
    <property type="match status" value="1"/>
</dbReference>
<feature type="domain" description="Transcription factor CBF/NF-Y/archaeal histone" evidence="3">
    <location>
        <begin position="14"/>
        <end position="60"/>
    </location>
</feature>
<dbReference type="Proteomes" id="UP001149090">
    <property type="component" value="Unassembled WGS sequence"/>
</dbReference>
<protein>
    <submittedName>
        <fullName evidence="4">Nuclear transcription factor y subunit gamma</fullName>
    </submittedName>
</protein>
<organism evidence="4 5">
    <name type="scientific">Anaeramoeba ignava</name>
    <name type="common">Anaerobic marine amoeba</name>
    <dbReference type="NCBI Taxonomy" id="1746090"/>
    <lineage>
        <taxon>Eukaryota</taxon>
        <taxon>Metamonada</taxon>
        <taxon>Anaeramoebidae</taxon>
        <taxon>Anaeramoeba</taxon>
    </lineage>
</organism>
<dbReference type="PANTHER" id="PTHR10252">
    <property type="entry name" value="HISTONE-LIKE TRANSCRIPTION FACTOR CCAAT-RELATED"/>
    <property type="match status" value="1"/>
</dbReference>
<evidence type="ECO:0000256" key="1">
    <source>
        <dbReference type="ARBA" id="ARBA00004123"/>
    </source>
</evidence>
<evidence type="ECO:0000256" key="2">
    <source>
        <dbReference type="ARBA" id="ARBA00023242"/>
    </source>
</evidence>
<dbReference type="OrthoDB" id="1272441at2759"/>
<evidence type="ECO:0000313" key="4">
    <source>
        <dbReference type="EMBL" id="KAJ5071566.1"/>
    </source>
</evidence>
<comment type="caution">
    <text evidence="4">The sequence shown here is derived from an EMBL/GenBank/DDBJ whole genome shotgun (WGS) entry which is preliminary data.</text>
</comment>
<gene>
    <name evidence="4" type="ORF">M0811_10198</name>
</gene>
<dbReference type="InterPro" id="IPR009072">
    <property type="entry name" value="Histone-fold"/>
</dbReference>
<dbReference type="InterPro" id="IPR050568">
    <property type="entry name" value="Transcr_DNA_Rep_Reg"/>
</dbReference>
<comment type="subcellular location">
    <subcellularLocation>
        <location evidence="1">Nucleus</location>
    </subcellularLocation>
</comment>
<dbReference type="InterPro" id="IPR003958">
    <property type="entry name" value="CBFA_NFYB_domain"/>
</dbReference>
<evidence type="ECO:0000313" key="5">
    <source>
        <dbReference type="Proteomes" id="UP001149090"/>
    </source>
</evidence>
<dbReference type="AlphaFoldDB" id="A0A9Q0LF52"/>
<name>A0A9Q0LF52_ANAIG</name>
<dbReference type="EMBL" id="JAPDFW010000087">
    <property type="protein sequence ID" value="KAJ5071566.1"/>
    <property type="molecule type" value="Genomic_DNA"/>
</dbReference>
<dbReference type="GO" id="GO:0046982">
    <property type="term" value="F:protein heterodimerization activity"/>
    <property type="evidence" value="ECO:0007669"/>
    <property type="project" value="InterPro"/>
</dbReference>
<dbReference type="Pfam" id="PF00808">
    <property type="entry name" value="CBFD_NFYB_HMF"/>
    <property type="match status" value="1"/>
</dbReference>
<reference evidence="4" key="1">
    <citation type="submission" date="2022-10" db="EMBL/GenBank/DDBJ databases">
        <title>Novel sulphate-reducing endosymbionts in the free-living metamonad Anaeramoeba.</title>
        <authorList>
            <person name="Jerlstrom-Hultqvist J."/>
            <person name="Cepicka I."/>
            <person name="Gallot-Lavallee L."/>
            <person name="Salas-Leiva D."/>
            <person name="Curtis B.A."/>
            <person name="Zahonova K."/>
            <person name="Pipaliya S."/>
            <person name="Dacks J."/>
            <person name="Roger A.J."/>
        </authorList>
    </citation>
    <scope>NUCLEOTIDE SEQUENCE</scope>
    <source>
        <strain evidence="4">BMAN</strain>
    </source>
</reference>
<dbReference type="SUPFAM" id="SSF47113">
    <property type="entry name" value="Histone-fold"/>
    <property type="match status" value="1"/>
</dbReference>